<sequence>CWFGKRPGVYTDYIYQGPMILVLLEGCESHSGAAAPPGHHLHAVLRQSRGG</sequence>
<organism evidence="1">
    <name type="scientific">Pongo abelii</name>
    <name type="common">Sumatran orangutan</name>
    <name type="synonym">Pongo pygmaeus abelii</name>
    <dbReference type="NCBI Taxonomy" id="9601"/>
    <lineage>
        <taxon>Eukaryota</taxon>
        <taxon>Metazoa</taxon>
        <taxon>Chordata</taxon>
        <taxon>Craniata</taxon>
        <taxon>Vertebrata</taxon>
        <taxon>Euteleostomi</taxon>
        <taxon>Mammalia</taxon>
        <taxon>Eutheria</taxon>
        <taxon>Euarchontoglires</taxon>
        <taxon>Primates</taxon>
        <taxon>Haplorrhini</taxon>
        <taxon>Catarrhini</taxon>
        <taxon>Hominidae</taxon>
        <taxon>Pongo</taxon>
    </lineage>
</organism>
<accession>A0A2J8UZ18</accession>
<name>A0A2J8UZ18_PONAB</name>
<evidence type="ECO:0000313" key="1">
    <source>
        <dbReference type="EMBL" id="PNJ50516.1"/>
    </source>
</evidence>
<comment type="caution">
    <text evidence="1">The sequence shown here is derived from an EMBL/GenBank/DDBJ whole genome shotgun (WGS) entry which is preliminary data.</text>
</comment>
<protein>
    <submittedName>
        <fullName evidence="1">CRHR1 isoform 7</fullName>
    </submittedName>
</protein>
<reference evidence="1" key="1">
    <citation type="submission" date="2017-12" db="EMBL/GenBank/DDBJ databases">
        <title>High-resolution comparative analysis of great ape genomes.</title>
        <authorList>
            <person name="Pollen A."/>
            <person name="Hastie A."/>
            <person name="Hormozdiari F."/>
            <person name="Dougherty M."/>
            <person name="Liu R."/>
            <person name="Chaisson M."/>
            <person name="Hoppe E."/>
            <person name="Hill C."/>
            <person name="Pang A."/>
            <person name="Hillier L."/>
            <person name="Baker C."/>
            <person name="Armstrong J."/>
            <person name="Shendure J."/>
            <person name="Paten B."/>
            <person name="Wilson R."/>
            <person name="Chao H."/>
            <person name="Schneider V."/>
            <person name="Ventura M."/>
            <person name="Kronenberg Z."/>
            <person name="Murali S."/>
            <person name="Gordon D."/>
            <person name="Cantsilieris S."/>
            <person name="Munson K."/>
            <person name="Nelson B."/>
            <person name="Raja A."/>
            <person name="Underwood J."/>
            <person name="Diekhans M."/>
            <person name="Fiddes I."/>
            <person name="Haussler D."/>
            <person name="Eichler E."/>
        </authorList>
    </citation>
    <scope>NUCLEOTIDE SEQUENCE [LARGE SCALE GENOMIC DNA]</scope>
    <source>
        <strain evidence="1">Susie</strain>
    </source>
</reference>
<feature type="non-terminal residue" evidence="1">
    <location>
        <position position="1"/>
    </location>
</feature>
<dbReference type="EMBL" id="NDHI03003438">
    <property type="protein sequence ID" value="PNJ50516.1"/>
    <property type="molecule type" value="Genomic_DNA"/>
</dbReference>
<proteinExistence type="predicted"/>
<gene>
    <name evidence="1" type="ORF">CR201_G0023793</name>
</gene>
<dbReference type="AlphaFoldDB" id="A0A2J8UZ18"/>